<sequence>MRRRRERSHTPHNHTPHPFYLLEKPAGCIIASSGSFILNKADSRLGSGEARKRAGKPHEVSCGSRGRGGALPAGWYGLSTVLLWECTAEPPNRRGSKIECLTCFGLSPMGHGRETKERKMCPKFRRKDHACPWPTGYGYPVWNCSPACASCQLKRSAVMMTGPTQHFGLQSYLSNHNLLVLF</sequence>
<dbReference type="EMBL" id="JAULSW010000002">
    <property type="protein sequence ID" value="KAK3391002.1"/>
    <property type="molecule type" value="Genomic_DNA"/>
</dbReference>
<evidence type="ECO:0000313" key="1">
    <source>
        <dbReference type="EMBL" id="KAK3391002.1"/>
    </source>
</evidence>
<proteinExistence type="predicted"/>
<comment type="caution">
    <text evidence="1">The sequence shown here is derived from an EMBL/GenBank/DDBJ whole genome shotgun (WGS) entry which is preliminary data.</text>
</comment>
<dbReference type="AlphaFoldDB" id="A0AAE0P0E4"/>
<keyword evidence="2" id="KW-1185">Reference proteome</keyword>
<evidence type="ECO:0000313" key="2">
    <source>
        <dbReference type="Proteomes" id="UP001285441"/>
    </source>
</evidence>
<name>A0AAE0P0E4_9PEZI</name>
<protein>
    <submittedName>
        <fullName evidence="1">Uncharacterized protein</fullName>
    </submittedName>
</protein>
<reference evidence="1" key="1">
    <citation type="journal article" date="2023" name="Mol. Phylogenet. Evol.">
        <title>Genome-scale phylogeny and comparative genomics of the fungal order Sordariales.</title>
        <authorList>
            <person name="Hensen N."/>
            <person name="Bonometti L."/>
            <person name="Westerberg I."/>
            <person name="Brannstrom I.O."/>
            <person name="Guillou S."/>
            <person name="Cros-Aarteil S."/>
            <person name="Calhoun S."/>
            <person name="Haridas S."/>
            <person name="Kuo A."/>
            <person name="Mondo S."/>
            <person name="Pangilinan J."/>
            <person name="Riley R."/>
            <person name="LaButti K."/>
            <person name="Andreopoulos B."/>
            <person name="Lipzen A."/>
            <person name="Chen C."/>
            <person name="Yan M."/>
            <person name="Daum C."/>
            <person name="Ng V."/>
            <person name="Clum A."/>
            <person name="Steindorff A."/>
            <person name="Ohm R.A."/>
            <person name="Martin F."/>
            <person name="Silar P."/>
            <person name="Natvig D.O."/>
            <person name="Lalanne C."/>
            <person name="Gautier V."/>
            <person name="Ament-Velasquez S.L."/>
            <person name="Kruys A."/>
            <person name="Hutchinson M.I."/>
            <person name="Powell A.J."/>
            <person name="Barry K."/>
            <person name="Miller A.N."/>
            <person name="Grigoriev I.V."/>
            <person name="Debuchy R."/>
            <person name="Gladieux P."/>
            <person name="Hiltunen Thoren M."/>
            <person name="Johannesson H."/>
        </authorList>
    </citation>
    <scope>NUCLEOTIDE SEQUENCE</scope>
    <source>
        <strain evidence="1">CBS 232.78</strain>
    </source>
</reference>
<accession>A0AAE0P0E4</accession>
<dbReference type="Proteomes" id="UP001285441">
    <property type="component" value="Unassembled WGS sequence"/>
</dbReference>
<organism evidence="1 2">
    <name type="scientific">Podospora didyma</name>
    <dbReference type="NCBI Taxonomy" id="330526"/>
    <lineage>
        <taxon>Eukaryota</taxon>
        <taxon>Fungi</taxon>
        <taxon>Dikarya</taxon>
        <taxon>Ascomycota</taxon>
        <taxon>Pezizomycotina</taxon>
        <taxon>Sordariomycetes</taxon>
        <taxon>Sordariomycetidae</taxon>
        <taxon>Sordariales</taxon>
        <taxon>Podosporaceae</taxon>
        <taxon>Podospora</taxon>
    </lineage>
</organism>
<gene>
    <name evidence="1" type="ORF">B0H63DRAFT_467020</name>
</gene>
<reference evidence="1" key="2">
    <citation type="submission" date="2023-06" db="EMBL/GenBank/DDBJ databases">
        <authorList>
            <consortium name="Lawrence Berkeley National Laboratory"/>
            <person name="Haridas S."/>
            <person name="Hensen N."/>
            <person name="Bonometti L."/>
            <person name="Westerberg I."/>
            <person name="Brannstrom I.O."/>
            <person name="Guillou S."/>
            <person name="Cros-Aarteil S."/>
            <person name="Calhoun S."/>
            <person name="Kuo A."/>
            <person name="Mondo S."/>
            <person name="Pangilinan J."/>
            <person name="Riley R."/>
            <person name="LaButti K."/>
            <person name="Andreopoulos B."/>
            <person name="Lipzen A."/>
            <person name="Chen C."/>
            <person name="Yanf M."/>
            <person name="Daum C."/>
            <person name="Ng V."/>
            <person name="Clum A."/>
            <person name="Steindorff A."/>
            <person name="Ohm R."/>
            <person name="Martin F."/>
            <person name="Silar P."/>
            <person name="Natvig D."/>
            <person name="Lalanne C."/>
            <person name="Gautier V."/>
            <person name="Ament-velasquez S.L."/>
            <person name="Kruys A."/>
            <person name="Hutchinson M.I."/>
            <person name="Powell A.J."/>
            <person name="Barry K."/>
            <person name="Miller A.N."/>
            <person name="Grigoriev I.V."/>
            <person name="Debuchy R."/>
            <person name="Gladieux P."/>
            <person name="Thoren M.H."/>
            <person name="Johannesson H."/>
        </authorList>
    </citation>
    <scope>NUCLEOTIDE SEQUENCE</scope>
    <source>
        <strain evidence="1">CBS 232.78</strain>
    </source>
</reference>